<reference evidence="2 3" key="1">
    <citation type="journal article" date="2019" name="Sci. Rep.">
        <title>Orb-weaving spider Araneus ventricosus genome elucidates the spidroin gene catalogue.</title>
        <authorList>
            <person name="Kono N."/>
            <person name="Nakamura H."/>
            <person name="Ohtoshi R."/>
            <person name="Moran D.A.P."/>
            <person name="Shinohara A."/>
            <person name="Yoshida Y."/>
            <person name="Fujiwara M."/>
            <person name="Mori M."/>
            <person name="Tomita M."/>
            <person name="Arakawa K."/>
        </authorList>
    </citation>
    <scope>NUCLEOTIDE SEQUENCE [LARGE SCALE GENOMIC DNA]</scope>
</reference>
<dbReference type="AlphaFoldDB" id="A0A4Y2L3F8"/>
<evidence type="ECO:0000313" key="3">
    <source>
        <dbReference type="Proteomes" id="UP000499080"/>
    </source>
</evidence>
<organism evidence="2 3">
    <name type="scientific">Araneus ventricosus</name>
    <name type="common">Orbweaver spider</name>
    <name type="synonym">Epeira ventricosa</name>
    <dbReference type="NCBI Taxonomy" id="182803"/>
    <lineage>
        <taxon>Eukaryota</taxon>
        <taxon>Metazoa</taxon>
        <taxon>Ecdysozoa</taxon>
        <taxon>Arthropoda</taxon>
        <taxon>Chelicerata</taxon>
        <taxon>Arachnida</taxon>
        <taxon>Araneae</taxon>
        <taxon>Araneomorphae</taxon>
        <taxon>Entelegynae</taxon>
        <taxon>Araneoidea</taxon>
        <taxon>Araneidae</taxon>
        <taxon>Araneus</taxon>
    </lineage>
</organism>
<proteinExistence type="predicted"/>
<evidence type="ECO:0000313" key="2">
    <source>
        <dbReference type="EMBL" id="GBN08800.1"/>
    </source>
</evidence>
<evidence type="ECO:0000256" key="1">
    <source>
        <dbReference type="SAM" id="Phobius"/>
    </source>
</evidence>
<accession>A0A4Y2L3F8</accession>
<dbReference type="Proteomes" id="UP000499080">
    <property type="component" value="Unassembled WGS sequence"/>
</dbReference>
<name>A0A4Y2L3F8_ARAVE</name>
<keyword evidence="1" id="KW-0472">Membrane</keyword>
<sequence length="100" mass="11024">MCITRARISFFAKPRSHGPCFGVPFSKNALSPVVRPERIVVALGFVGWLERSGEMSVNARTSKEASRGIGASVQFLWIVVDCVCAVGMVRLIEFRLIINL</sequence>
<keyword evidence="1" id="KW-0812">Transmembrane</keyword>
<dbReference type="EMBL" id="BGPR01005296">
    <property type="protein sequence ID" value="GBN08800.1"/>
    <property type="molecule type" value="Genomic_DNA"/>
</dbReference>
<feature type="transmembrane region" description="Helical" evidence="1">
    <location>
        <begin position="75"/>
        <end position="98"/>
    </location>
</feature>
<keyword evidence="3" id="KW-1185">Reference proteome</keyword>
<comment type="caution">
    <text evidence="2">The sequence shown here is derived from an EMBL/GenBank/DDBJ whole genome shotgun (WGS) entry which is preliminary data.</text>
</comment>
<keyword evidence="1" id="KW-1133">Transmembrane helix</keyword>
<protein>
    <submittedName>
        <fullName evidence="2">Uncharacterized protein</fullName>
    </submittedName>
</protein>
<gene>
    <name evidence="2" type="ORF">AVEN_204907_1</name>
</gene>